<dbReference type="EMBL" id="GBRH01280871">
    <property type="protein sequence ID" value="JAD17024.1"/>
    <property type="molecule type" value="Transcribed_RNA"/>
</dbReference>
<proteinExistence type="predicted"/>
<name>A0A0A8XST1_ARUDO</name>
<reference evidence="1" key="1">
    <citation type="submission" date="2014-09" db="EMBL/GenBank/DDBJ databases">
        <authorList>
            <person name="Magalhaes I.L.F."/>
            <person name="Oliveira U."/>
            <person name="Santos F.R."/>
            <person name="Vidigal T.H.D.A."/>
            <person name="Brescovit A.D."/>
            <person name="Santos A.J."/>
        </authorList>
    </citation>
    <scope>NUCLEOTIDE SEQUENCE</scope>
    <source>
        <tissue evidence="1">Shoot tissue taken approximately 20 cm above the soil surface</tissue>
    </source>
</reference>
<organism evidence="1">
    <name type="scientific">Arundo donax</name>
    <name type="common">Giant reed</name>
    <name type="synonym">Donax arundinaceus</name>
    <dbReference type="NCBI Taxonomy" id="35708"/>
    <lineage>
        <taxon>Eukaryota</taxon>
        <taxon>Viridiplantae</taxon>
        <taxon>Streptophyta</taxon>
        <taxon>Embryophyta</taxon>
        <taxon>Tracheophyta</taxon>
        <taxon>Spermatophyta</taxon>
        <taxon>Magnoliopsida</taxon>
        <taxon>Liliopsida</taxon>
        <taxon>Poales</taxon>
        <taxon>Poaceae</taxon>
        <taxon>PACMAD clade</taxon>
        <taxon>Arundinoideae</taxon>
        <taxon>Arundineae</taxon>
        <taxon>Arundo</taxon>
    </lineage>
</organism>
<evidence type="ECO:0000313" key="1">
    <source>
        <dbReference type="EMBL" id="JAD17024.1"/>
    </source>
</evidence>
<accession>A0A0A8XST1</accession>
<reference evidence="1" key="2">
    <citation type="journal article" date="2015" name="Data Brief">
        <title>Shoot transcriptome of the giant reed, Arundo donax.</title>
        <authorList>
            <person name="Barrero R.A."/>
            <person name="Guerrero F.D."/>
            <person name="Moolhuijzen P."/>
            <person name="Goolsby J.A."/>
            <person name="Tidwell J."/>
            <person name="Bellgard S.E."/>
            <person name="Bellgard M.I."/>
        </authorList>
    </citation>
    <scope>NUCLEOTIDE SEQUENCE</scope>
    <source>
        <tissue evidence="1">Shoot tissue taken approximately 20 cm above the soil surface</tissue>
    </source>
</reference>
<sequence length="11" mass="1201">MHPCCPSVSKI</sequence>
<protein>
    <submittedName>
        <fullName evidence="1">Uncharacterized protein</fullName>
    </submittedName>
</protein>